<reference evidence="2" key="1">
    <citation type="journal article" date="2011" name="Nature">
        <title>Genome sequence and analysis of the tuber crop potato.</title>
        <authorList>
            <consortium name="The Potato Genome Sequencing Consortium"/>
        </authorList>
    </citation>
    <scope>NUCLEOTIDE SEQUENCE [LARGE SCALE GENOMIC DNA]</scope>
    <source>
        <strain evidence="2">cv. DM1-3 516 R44</strain>
    </source>
</reference>
<sequence length="53" mass="5918">MDSPLLNIPLLESNLLGVMKGKLILMGSIPNQWQQLSSGVITLPKAENWKIWT</sequence>
<name>M1APE7_SOLTU</name>
<accession>M1APE7</accession>
<dbReference type="HOGENOM" id="CLU_3072416_0_0_1"/>
<reference evidence="1" key="2">
    <citation type="submission" date="2015-06" db="UniProtKB">
        <authorList>
            <consortium name="EnsemblPlants"/>
        </authorList>
    </citation>
    <scope>IDENTIFICATION</scope>
    <source>
        <strain evidence="1">DM1-3 516 R44</strain>
    </source>
</reference>
<dbReference type="EnsemblPlants" id="PGSC0003DMT400027241">
    <property type="protein sequence ID" value="PGSC0003DMT400027241"/>
    <property type="gene ID" value="PGSC0003DMG400010506"/>
</dbReference>
<dbReference type="InParanoid" id="M1APE7"/>
<dbReference type="Gramene" id="PGSC0003DMT400027241">
    <property type="protein sequence ID" value="PGSC0003DMT400027241"/>
    <property type="gene ID" value="PGSC0003DMG400010506"/>
</dbReference>
<evidence type="ECO:0000313" key="1">
    <source>
        <dbReference type="EnsemblPlants" id="PGSC0003DMT400027241"/>
    </source>
</evidence>
<organism evidence="1 2">
    <name type="scientific">Solanum tuberosum</name>
    <name type="common">Potato</name>
    <dbReference type="NCBI Taxonomy" id="4113"/>
    <lineage>
        <taxon>Eukaryota</taxon>
        <taxon>Viridiplantae</taxon>
        <taxon>Streptophyta</taxon>
        <taxon>Embryophyta</taxon>
        <taxon>Tracheophyta</taxon>
        <taxon>Spermatophyta</taxon>
        <taxon>Magnoliopsida</taxon>
        <taxon>eudicotyledons</taxon>
        <taxon>Gunneridae</taxon>
        <taxon>Pentapetalae</taxon>
        <taxon>asterids</taxon>
        <taxon>lamiids</taxon>
        <taxon>Solanales</taxon>
        <taxon>Solanaceae</taxon>
        <taxon>Solanoideae</taxon>
        <taxon>Solaneae</taxon>
        <taxon>Solanum</taxon>
    </lineage>
</organism>
<dbReference type="AlphaFoldDB" id="M1APE7"/>
<proteinExistence type="predicted"/>
<dbReference type="PaxDb" id="4113-PGSC0003DMT400027241"/>
<dbReference type="Proteomes" id="UP000011115">
    <property type="component" value="Unassembled WGS sequence"/>
</dbReference>
<evidence type="ECO:0000313" key="2">
    <source>
        <dbReference type="Proteomes" id="UP000011115"/>
    </source>
</evidence>
<protein>
    <submittedName>
        <fullName evidence="1">Uncharacterized protein</fullName>
    </submittedName>
</protein>
<keyword evidence="2" id="KW-1185">Reference proteome</keyword>